<protein>
    <submittedName>
        <fullName evidence="1">Uncharacterized protein</fullName>
    </submittedName>
</protein>
<accession>K1QKN5</accession>
<sequence length="216" mass="24952">MVSVQTRLKTAKAFTENLVARNFLNAVKSMASLIAPFLNVIGSILSIIRDIKGIQSPSPELQAIKQLFETVNARFDNMETRFNEIKHEIHWGQAIHPVLDCERDVRTLLKRFQDLFKNPPPDVEGQKNILLERYMLQQKCSDTLYFSIINDTGIYIGFSTNILREGMVHLAYDRTKMRNFMISLVGIMYKAATLELICVRFRVPQNYNYTAMEKKV</sequence>
<organism evidence="1">
    <name type="scientific">Magallana gigas</name>
    <name type="common">Pacific oyster</name>
    <name type="synonym">Crassostrea gigas</name>
    <dbReference type="NCBI Taxonomy" id="29159"/>
    <lineage>
        <taxon>Eukaryota</taxon>
        <taxon>Metazoa</taxon>
        <taxon>Spiralia</taxon>
        <taxon>Lophotrochozoa</taxon>
        <taxon>Mollusca</taxon>
        <taxon>Bivalvia</taxon>
        <taxon>Autobranchia</taxon>
        <taxon>Pteriomorphia</taxon>
        <taxon>Ostreida</taxon>
        <taxon>Ostreoidea</taxon>
        <taxon>Ostreidae</taxon>
        <taxon>Magallana</taxon>
    </lineage>
</organism>
<evidence type="ECO:0000313" key="1">
    <source>
        <dbReference type="EMBL" id="EKC37322.1"/>
    </source>
</evidence>
<name>K1QKN5_MAGGI</name>
<gene>
    <name evidence="1" type="ORF">CGI_10023218</name>
</gene>
<dbReference type="EMBL" id="JH818716">
    <property type="protein sequence ID" value="EKC37322.1"/>
    <property type="molecule type" value="Genomic_DNA"/>
</dbReference>
<proteinExistence type="predicted"/>
<dbReference type="InParanoid" id="K1QKN5"/>
<reference evidence="1" key="1">
    <citation type="journal article" date="2012" name="Nature">
        <title>The oyster genome reveals stress adaptation and complexity of shell formation.</title>
        <authorList>
            <person name="Zhang G."/>
            <person name="Fang X."/>
            <person name="Guo X."/>
            <person name="Li L."/>
            <person name="Luo R."/>
            <person name="Xu F."/>
            <person name="Yang P."/>
            <person name="Zhang L."/>
            <person name="Wang X."/>
            <person name="Qi H."/>
            <person name="Xiong Z."/>
            <person name="Que H."/>
            <person name="Xie Y."/>
            <person name="Holland P.W."/>
            <person name="Paps J."/>
            <person name="Zhu Y."/>
            <person name="Wu F."/>
            <person name="Chen Y."/>
            <person name="Wang J."/>
            <person name="Peng C."/>
            <person name="Meng J."/>
            <person name="Yang L."/>
            <person name="Liu J."/>
            <person name="Wen B."/>
            <person name="Zhang N."/>
            <person name="Huang Z."/>
            <person name="Zhu Q."/>
            <person name="Feng Y."/>
            <person name="Mount A."/>
            <person name="Hedgecock D."/>
            <person name="Xu Z."/>
            <person name="Liu Y."/>
            <person name="Domazet-Loso T."/>
            <person name="Du Y."/>
            <person name="Sun X."/>
            <person name="Zhang S."/>
            <person name="Liu B."/>
            <person name="Cheng P."/>
            <person name="Jiang X."/>
            <person name="Li J."/>
            <person name="Fan D."/>
            <person name="Wang W."/>
            <person name="Fu W."/>
            <person name="Wang T."/>
            <person name="Wang B."/>
            <person name="Zhang J."/>
            <person name="Peng Z."/>
            <person name="Li Y."/>
            <person name="Li N."/>
            <person name="Wang J."/>
            <person name="Chen M."/>
            <person name="He Y."/>
            <person name="Tan F."/>
            <person name="Song X."/>
            <person name="Zheng Q."/>
            <person name="Huang R."/>
            <person name="Yang H."/>
            <person name="Du X."/>
            <person name="Chen L."/>
            <person name="Yang M."/>
            <person name="Gaffney P.M."/>
            <person name="Wang S."/>
            <person name="Luo L."/>
            <person name="She Z."/>
            <person name="Ming Y."/>
            <person name="Huang W."/>
            <person name="Zhang S."/>
            <person name="Huang B."/>
            <person name="Zhang Y."/>
            <person name="Qu T."/>
            <person name="Ni P."/>
            <person name="Miao G."/>
            <person name="Wang J."/>
            <person name="Wang Q."/>
            <person name="Steinberg C.E."/>
            <person name="Wang H."/>
            <person name="Li N."/>
            <person name="Qian L."/>
            <person name="Zhang G."/>
            <person name="Li Y."/>
            <person name="Yang H."/>
            <person name="Liu X."/>
            <person name="Wang J."/>
            <person name="Yin Y."/>
            <person name="Wang J."/>
        </authorList>
    </citation>
    <scope>NUCLEOTIDE SEQUENCE [LARGE SCALE GENOMIC DNA]</scope>
    <source>
        <strain evidence="1">05x7-T-G4-1.051#20</strain>
    </source>
</reference>
<dbReference type="AlphaFoldDB" id="K1QKN5"/>
<dbReference type="HOGENOM" id="CLU_1278722_0_0_1"/>